<dbReference type="Proteomes" id="UP000293823">
    <property type="component" value="Unassembled WGS sequence"/>
</dbReference>
<organism evidence="2 3">
    <name type="scientific">Alternaria arborescens</name>
    <dbReference type="NCBI Taxonomy" id="156630"/>
    <lineage>
        <taxon>Eukaryota</taxon>
        <taxon>Fungi</taxon>
        <taxon>Dikarya</taxon>
        <taxon>Ascomycota</taxon>
        <taxon>Pezizomycotina</taxon>
        <taxon>Dothideomycetes</taxon>
        <taxon>Pleosporomycetidae</taxon>
        <taxon>Pleosporales</taxon>
        <taxon>Pleosporineae</taxon>
        <taxon>Pleosporaceae</taxon>
        <taxon>Alternaria</taxon>
        <taxon>Alternaria sect. Alternaria</taxon>
    </lineage>
</organism>
<keyword evidence="3" id="KW-1185">Reference proteome</keyword>
<comment type="caution">
    <text evidence="2">The sequence shown here is derived from an EMBL/GenBank/DDBJ whole genome shotgun (WGS) entry which is preliminary data.</text>
</comment>
<protein>
    <submittedName>
        <fullName evidence="2">Uncharacterized protein</fullName>
    </submittedName>
</protein>
<feature type="compositionally biased region" description="Polar residues" evidence="1">
    <location>
        <begin position="27"/>
        <end position="43"/>
    </location>
</feature>
<sequence length="685" mass="77232">MSFNPYVVADARTHQGRRRQQTGQGQSYINDKSQTQPHESYSGTWDPERQEYYDANSYTGSILHHWIWDPKRSEWYYLNSPDGTRVYNTLTWDPENRTYIRKNYDEHEDIHIQNASDQGRDAYDLASKAEKPLGGWRRTARRPPKVPEGDSSNTQSNVGTNPIWMNSATPPPDSNQDAGDGFNTPKPDTHELPHYLSSETTSSHNWREIRSRLSFDWKWDIEYHTTNADYSGQHRSWTATSMEPTEPKDYPLKIGSAPVVLPVEYQWPPVGGVTPPPDPRATAPIDCRADLPLTLVKDLFLTFEGSIGFYVLINGFLQVMVPVDYDTSWASSHLPHKYGGLKVCYIEQTLEPTMLPTRTETGKIIPRYHSPGSSNTAELSQTVHLSAQHSVNHPSLRLNDFIAARPLSNHRRERFSGRVGLRVINFGIPFVVMSTHVITEAIMARSHRDTILGRNSEERIQKLDGNWNDHIEIWAGNGKIGTIHETFDKEAGIYPDGFKHDVTLVKPTSQVVVKDIVSPVADLGWLNHDSWTSLRQQTTTVKILADNEGLQLGKSIKCSRPSDVLVVGEGIFLNQKAAAGSSRDLKNHDASTWKDLVSRALLYRVYPDFDPPNGHSGTALYADGIREDGTEGPGIVGFQSFVQRSGHVQNFEMEGPALERRLQLGRVAFYGAFEVPDELKQYDIA</sequence>
<name>A0A4Q4S5V2_9PLEO</name>
<gene>
    <name evidence="2" type="ORF">AA0113_g5820</name>
</gene>
<evidence type="ECO:0000313" key="2">
    <source>
        <dbReference type="EMBL" id="RYO64876.1"/>
    </source>
</evidence>
<accession>A0A4Q4S5V2</accession>
<evidence type="ECO:0000256" key="1">
    <source>
        <dbReference type="SAM" id="MobiDB-lite"/>
    </source>
</evidence>
<evidence type="ECO:0000313" key="3">
    <source>
        <dbReference type="Proteomes" id="UP000293823"/>
    </source>
</evidence>
<reference evidence="3" key="1">
    <citation type="journal article" date="2019" name="bioRxiv">
        <title>Genomics, evolutionary history and diagnostics of the Alternaria alternata species group including apple and Asian pear pathotypes.</title>
        <authorList>
            <person name="Armitage A.D."/>
            <person name="Cockerton H.M."/>
            <person name="Sreenivasaprasad S."/>
            <person name="Woodhall J.W."/>
            <person name="Lane C.R."/>
            <person name="Harrison R.J."/>
            <person name="Clarkson J.P."/>
        </authorList>
    </citation>
    <scope>NUCLEOTIDE SEQUENCE [LARGE SCALE GENOMIC DNA]</scope>
    <source>
        <strain evidence="3">RGR 97.0016</strain>
    </source>
</reference>
<dbReference type="AlphaFoldDB" id="A0A4Q4S5V2"/>
<dbReference type="EMBL" id="PEJP01000020">
    <property type="protein sequence ID" value="RYO64876.1"/>
    <property type="molecule type" value="Genomic_DNA"/>
</dbReference>
<feature type="region of interest" description="Disordered" evidence="1">
    <location>
        <begin position="9"/>
        <end position="46"/>
    </location>
</feature>
<dbReference type="OrthoDB" id="5384519at2759"/>
<proteinExistence type="predicted"/>
<feature type="region of interest" description="Disordered" evidence="1">
    <location>
        <begin position="127"/>
        <end position="203"/>
    </location>
</feature>
<feature type="compositionally biased region" description="Polar residues" evidence="1">
    <location>
        <begin position="150"/>
        <end position="168"/>
    </location>
</feature>